<dbReference type="InterPro" id="IPR017441">
    <property type="entry name" value="Protein_kinase_ATP_BS"/>
</dbReference>
<evidence type="ECO:0000313" key="12">
    <source>
        <dbReference type="Proteomes" id="UP000235371"/>
    </source>
</evidence>
<dbReference type="Gene3D" id="3.30.200.20">
    <property type="entry name" value="Phosphorylase Kinase, domain 1"/>
    <property type="match status" value="1"/>
</dbReference>
<dbReference type="InParanoid" id="A0A2J6TVH9"/>
<dbReference type="Gene3D" id="1.10.510.10">
    <property type="entry name" value="Transferase(Phosphotransferase) domain 1"/>
    <property type="match status" value="1"/>
</dbReference>
<dbReference type="OrthoDB" id="5979581at2759"/>
<keyword evidence="6 9" id="KW-0067">ATP-binding</keyword>
<keyword evidence="5 11" id="KW-0418">Kinase</keyword>
<dbReference type="EC" id="2.7.11.1" evidence="1"/>
<evidence type="ECO:0000256" key="3">
    <source>
        <dbReference type="ARBA" id="ARBA00022679"/>
    </source>
</evidence>
<sequence>MYPSFDDVENIEYYQPGGYHPVRMGDRIGGQYKIIHKLGYGGFGTVWLARDTEKQRYVALKIILADFSKDAMEKDLNVLKHLAGHVERPGGNFVEIPLEDFWITGPNGNHLCIVSEVAGPSIAHLTRTYNSKIEPQDARRMALQITQCLAFLHSGKVGVAHGDLTTSNVLLELGNLDSLPQDKLLEILGQPAAEQVRPYTDKTLGAGAPDFFYHSATLTRLSNFFTGNIVVIDFGTSFFLDKPPAGLSKPPVQFCSPELILQKQKSRASDVWALACTIFEVRAGSPLFESFIFGEEDVLESIIGTLGPLPEQY</sequence>
<dbReference type="InterPro" id="IPR011009">
    <property type="entry name" value="Kinase-like_dom_sf"/>
</dbReference>
<comment type="catalytic activity">
    <reaction evidence="8">
        <text>L-seryl-[protein] + ATP = O-phospho-L-seryl-[protein] + ADP + H(+)</text>
        <dbReference type="Rhea" id="RHEA:17989"/>
        <dbReference type="Rhea" id="RHEA-COMP:9863"/>
        <dbReference type="Rhea" id="RHEA-COMP:11604"/>
        <dbReference type="ChEBI" id="CHEBI:15378"/>
        <dbReference type="ChEBI" id="CHEBI:29999"/>
        <dbReference type="ChEBI" id="CHEBI:30616"/>
        <dbReference type="ChEBI" id="CHEBI:83421"/>
        <dbReference type="ChEBI" id="CHEBI:456216"/>
        <dbReference type="EC" id="2.7.11.1"/>
    </reaction>
</comment>
<dbReference type="PROSITE" id="PS00107">
    <property type="entry name" value="PROTEIN_KINASE_ATP"/>
    <property type="match status" value="1"/>
</dbReference>
<keyword evidence="3" id="KW-0808">Transferase</keyword>
<comment type="catalytic activity">
    <reaction evidence="7">
        <text>L-threonyl-[protein] + ATP = O-phospho-L-threonyl-[protein] + ADP + H(+)</text>
        <dbReference type="Rhea" id="RHEA:46608"/>
        <dbReference type="Rhea" id="RHEA-COMP:11060"/>
        <dbReference type="Rhea" id="RHEA-COMP:11605"/>
        <dbReference type="ChEBI" id="CHEBI:15378"/>
        <dbReference type="ChEBI" id="CHEBI:30013"/>
        <dbReference type="ChEBI" id="CHEBI:30616"/>
        <dbReference type="ChEBI" id="CHEBI:61977"/>
        <dbReference type="ChEBI" id="CHEBI:456216"/>
        <dbReference type="EC" id="2.7.11.1"/>
    </reaction>
</comment>
<feature type="binding site" evidence="9">
    <location>
        <position position="61"/>
    </location>
    <ligand>
        <name>ATP</name>
        <dbReference type="ChEBI" id="CHEBI:30616"/>
    </ligand>
</feature>
<dbReference type="Pfam" id="PF00069">
    <property type="entry name" value="Pkinase"/>
    <property type="match status" value="1"/>
</dbReference>
<evidence type="ECO:0000259" key="10">
    <source>
        <dbReference type="PROSITE" id="PS50011"/>
    </source>
</evidence>
<dbReference type="GO" id="GO:0004674">
    <property type="term" value="F:protein serine/threonine kinase activity"/>
    <property type="evidence" value="ECO:0007669"/>
    <property type="project" value="UniProtKB-KW"/>
</dbReference>
<evidence type="ECO:0000256" key="2">
    <source>
        <dbReference type="ARBA" id="ARBA00022527"/>
    </source>
</evidence>
<organism evidence="11 12">
    <name type="scientific">Hyaloscypha bicolor E</name>
    <dbReference type="NCBI Taxonomy" id="1095630"/>
    <lineage>
        <taxon>Eukaryota</taxon>
        <taxon>Fungi</taxon>
        <taxon>Dikarya</taxon>
        <taxon>Ascomycota</taxon>
        <taxon>Pezizomycotina</taxon>
        <taxon>Leotiomycetes</taxon>
        <taxon>Helotiales</taxon>
        <taxon>Hyaloscyphaceae</taxon>
        <taxon>Hyaloscypha</taxon>
        <taxon>Hyaloscypha bicolor</taxon>
    </lineage>
</organism>
<dbReference type="InterPro" id="IPR000719">
    <property type="entry name" value="Prot_kinase_dom"/>
</dbReference>
<evidence type="ECO:0000256" key="4">
    <source>
        <dbReference type="ARBA" id="ARBA00022741"/>
    </source>
</evidence>
<evidence type="ECO:0000256" key="5">
    <source>
        <dbReference type="ARBA" id="ARBA00022777"/>
    </source>
</evidence>
<protein>
    <recommendedName>
        <fullName evidence="1">non-specific serine/threonine protein kinase</fullName>
        <ecNumber evidence="1">2.7.11.1</ecNumber>
    </recommendedName>
</protein>
<dbReference type="Proteomes" id="UP000235371">
    <property type="component" value="Unassembled WGS sequence"/>
</dbReference>
<accession>A0A2J6TVH9</accession>
<dbReference type="GO" id="GO:0005524">
    <property type="term" value="F:ATP binding"/>
    <property type="evidence" value="ECO:0007669"/>
    <property type="project" value="UniProtKB-UniRule"/>
</dbReference>
<dbReference type="AlphaFoldDB" id="A0A2J6TVH9"/>
<proteinExistence type="predicted"/>
<dbReference type="STRING" id="1095630.A0A2J6TVH9"/>
<dbReference type="EMBL" id="KZ613740">
    <property type="protein sequence ID" value="PMD66968.1"/>
    <property type="molecule type" value="Genomic_DNA"/>
</dbReference>
<dbReference type="SMART" id="SM00220">
    <property type="entry name" value="S_TKc"/>
    <property type="match status" value="1"/>
</dbReference>
<keyword evidence="4 9" id="KW-0547">Nucleotide-binding</keyword>
<dbReference type="RefSeq" id="XP_024743872.1">
    <property type="nucleotide sequence ID" value="XM_024876492.1"/>
</dbReference>
<name>A0A2J6TVH9_9HELO</name>
<evidence type="ECO:0000256" key="9">
    <source>
        <dbReference type="PROSITE-ProRule" id="PRU10141"/>
    </source>
</evidence>
<dbReference type="PROSITE" id="PS50011">
    <property type="entry name" value="PROTEIN_KINASE_DOM"/>
    <property type="match status" value="1"/>
</dbReference>
<dbReference type="GO" id="GO:0000245">
    <property type="term" value="P:spliceosomal complex assembly"/>
    <property type="evidence" value="ECO:0007669"/>
    <property type="project" value="TreeGrafter"/>
</dbReference>
<keyword evidence="12" id="KW-1185">Reference proteome</keyword>
<feature type="domain" description="Protein kinase" evidence="10">
    <location>
        <begin position="32"/>
        <end position="313"/>
    </location>
</feature>
<reference evidence="11 12" key="1">
    <citation type="submission" date="2016-04" db="EMBL/GenBank/DDBJ databases">
        <title>A degradative enzymes factory behind the ericoid mycorrhizal symbiosis.</title>
        <authorList>
            <consortium name="DOE Joint Genome Institute"/>
            <person name="Martino E."/>
            <person name="Morin E."/>
            <person name="Grelet G."/>
            <person name="Kuo A."/>
            <person name="Kohler A."/>
            <person name="Daghino S."/>
            <person name="Barry K."/>
            <person name="Choi C."/>
            <person name="Cichocki N."/>
            <person name="Clum A."/>
            <person name="Copeland A."/>
            <person name="Hainaut M."/>
            <person name="Haridas S."/>
            <person name="Labutti K."/>
            <person name="Lindquist E."/>
            <person name="Lipzen A."/>
            <person name="Khouja H.-R."/>
            <person name="Murat C."/>
            <person name="Ohm R."/>
            <person name="Olson A."/>
            <person name="Spatafora J."/>
            <person name="Veneault-Fourrey C."/>
            <person name="Henrissat B."/>
            <person name="Grigoriev I."/>
            <person name="Martin F."/>
            <person name="Perotto S."/>
        </authorList>
    </citation>
    <scope>NUCLEOTIDE SEQUENCE [LARGE SCALE GENOMIC DNA]</scope>
    <source>
        <strain evidence="11 12">E</strain>
    </source>
</reference>
<dbReference type="SUPFAM" id="SSF56112">
    <property type="entry name" value="Protein kinase-like (PK-like)"/>
    <property type="match status" value="1"/>
</dbReference>
<feature type="non-terminal residue" evidence="11">
    <location>
        <position position="313"/>
    </location>
</feature>
<gene>
    <name evidence="11" type="ORF">K444DRAFT_550077</name>
</gene>
<evidence type="ECO:0000313" key="11">
    <source>
        <dbReference type="EMBL" id="PMD66968.1"/>
    </source>
</evidence>
<evidence type="ECO:0000256" key="6">
    <source>
        <dbReference type="ARBA" id="ARBA00022840"/>
    </source>
</evidence>
<evidence type="ECO:0000256" key="1">
    <source>
        <dbReference type="ARBA" id="ARBA00012513"/>
    </source>
</evidence>
<dbReference type="PANTHER" id="PTHR47634">
    <property type="entry name" value="PROTEIN KINASE DOMAIN-CONTAINING PROTEIN-RELATED"/>
    <property type="match status" value="1"/>
</dbReference>
<keyword evidence="2" id="KW-0723">Serine/threonine-protein kinase</keyword>
<dbReference type="GeneID" id="36584571"/>
<dbReference type="InterPro" id="IPR051334">
    <property type="entry name" value="SRPK"/>
</dbReference>
<evidence type="ECO:0000256" key="7">
    <source>
        <dbReference type="ARBA" id="ARBA00047899"/>
    </source>
</evidence>
<dbReference type="PANTHER" id="PTHR47634:SF9">
    <property type="entry name" value="PROTEIN KINASE DOMAIN-CONTAINING PROTEIN-RELATED"/>
    <property type="match status" value="1"/>
</dbReference>
<dbReference type="GO" id="GO:0050684">
    <property type="term" value="P:regulation of mRNA processing"/>
    <property type="evidence" value="ECO:0007669"/>
    <property type="project" value="TreeGrafter"/>
</dbReference>
<evidence type="ECO:0000256" key="8">
    <source>
        <dbReference type="ARBA" id="ARBA00048679"/>
    </source>
</evidence>